<evidence type="ECO:0000313" key="5">
    <source>
        <dbReference type="EMBL" id="CAL6059450.1"/>
    </source>
</evidence>
<comment type="caution">
    <text evidence="2">The sequence shown here is derived from an EMBL/GenBank/DDBJ whole genome shotgun (WGS) entry which is preliminary data.</text>
</comment>
<dbReference type="EMBL" id="CATOUU010000336">
    <property type="protein sequence ID" value="CAI9925177.1"/>
    <property type="molecule type" value="Genomic_DNA"/>
</dbReference>
<sequence>MTIENIQLTPESEIRVIASRQIQSYNHLLAQRNLFIQLCVRYLFISSLTRVSCSFTILIQQQFISVYYQKCGDRRGSAQNNRAGVLNIGYSLPQVCFSLPSNQSQT</sequence>
<proteinExistence type="predicted"/>
<dbReference type="EMBL" id="CAXDID020000225">
    <property type="protein sequence ID" value="CAL6059450.1"/>
    <property type="molecule type" value="Genomic_DNA"/>
</dbReference>
<accession>A0AA86NUV2</accession>
<protein>
    <submittedName>
        <fullName evidence="4">Hypothetical_protein</fullName>
    </submittedName>
</protein>
<name>A0AA86NUV2_9EUKA</name>
<dbReference type="EMBL" id="CAXDID020000225">
    <property type="protein sequence ID" value="CAL6059446.1"/>
    <property type="molecule type" value="Genomic_DNA"/>
</dbReference>
<evidence type="ECO:0000313" key="3">
    <source>
        <dbReference type="EMBL" id="CAI9925177.1"/>
    </source>
</evidence>
<evidence type="ECO:0000313" key="6">
    <source>
        <dbReference type="EMBL" id="CAL6059452.1"/>
    </source>
</evidence>
<dbReference type="EMBL" id="CATOUU010000336">
    <property type="protein sequence ID" value="CAI9925176.1"/>
    <property type="molecule type" value="Genomic_DNA"/>
</dbReference>
<dbReference type="Proteomes" id="UP001642409">
    <property type="component" value="Unassembled WGS sequence"/>
</dbReference>
<evidence type="ECO:0000313" key="2">
    <source>
        <dbReference type="EMBL" id="CAI9925176.1"/>
    </source>
</evidence>
<gene>
    <name evidence="1" type="ORF">HINF_LOCUS12819</name>
    <name evidence="2" type="ORF">HINF_LOCUS12821</name>
    <name evidence="3" type="ORF">HINF_LOCUS12822</name>
    <name evidence="4" type="ORF">HINF_LOCUS48752</name>
    <name evidence="5" type="ORF">HINF_LOCUS48754</name>
    <name evidence="6" type="ORF">HINF_LOCUS48755</name>
</gene>
<reference evidence="2" key="1">
    <citation type="submission" date="2023-06" db="EMBL/GenBank/DDBJ databases">
        <authorList>
            <person name="Kurt Z."/>
        </authorList>
    </citation>
    <scope>NUCLEOTIDE SEQUENCE</scope>
</reference>
<dbReference type="EMBL" id="CATOUU010000336">
    <property type="protein sequence ID" value="CAI9925174.1"/>
    <property type="molecule type" value="Genomic_DNA"/>
</dbReference>
<keyword evidence="7" id="KW-1185">Reference proteome</keyword>
<evidence type="ECO:0000313" key="1">
    <source>
        <dbReference type="EMBL" id="CAI9925174.1"/>
    </source>
</evidence>
<dbReference type="AlphaFoldDB" id="A0AA86NUV2"/>
<organism evidence="2">
    <name type="scientific">Hexamita inflata</name>
    <dbReference type="NCBI Taxonomy" id="28002"/>
    <lineage>
        <taxon>Eukaryota</taxon>
        <taxon>Metamonada</taxon>
        <taxon>Diplomonadida</taxon>
        <taxon>Hexamitidae</taxon>
        <taxon>Hexamitinae</taxon>
        <taxon>Hexamita</taxon>
    </lineage>
</organism>
<reference evidence="4 7" key="2">
    <citation type="submission" date="2024-07" db="EMBL/GenBank/DDBJ databases">
        <authorList>
            <person name="Akdeniz Z."/>
        </authorList>
    </citation>
    <scope>NUCLEOTIDE SEQUENCE [LARGE SCALE GENOMIC DNA]</scope>
</reference>
<dbReference type="EMBL" id="CAXDID020000225">
    <property type="protein sequence ID" value="CAL6059452.1"/>
    <property type="molecule type" value="Genomic_DNA"/>
</dbReference>
<evidence type="ECO:0000313" key="4">
    <source>
        <dbReference type="EMBL" id="CAL6059446.1"/>
    </source>
</evidence>
<evidence type="ECO:0000313" key="7">
    <source>
        <dbReference type="Proteomes" id="UP001642409"/>
    </source>
</evidence>